<gene>
    <name evidence="2" type="ORF">ASJ81_20620</name>
</gene>
<feature type="region of interest" description="Disordered" evidence="1">
    <location>
        <begin position="1"/>
        <end position="21"/>
    </location>
</feature>
<dbReference type="Gene3D" id="3.40.50.720">
    <property type="entry name" value="NAD(P)-binding Rossmann-like Domain"/>
    <property type="match status" value="1"/>
</dbReference>
<protein>
    <submittedName>
        <fullName evidence="2">Uncharacterized protein</fullName>
    </submittedName>
</protein>
<reference evidence="2 3" key="1">
    <citation type="journal article" date="2017" name="BMC Genomics">
        <title>Genomic analysis of methanogenic archaea reveals a shift towards energy conservation.</title>
        <authorList>
            <person name="Gilmore S.P."/>
            <person name="Henske J.K."/>
            <person name="Sexton J.A."/>
            <person name="Solomon K.V."/>
            <person name="Seppala S."/>
            <person name="Yoo J.I."/>
            <person name="Huyett L.M."/>
            <person name="Pressman A."/>
            <person name="Cogan J.Z."/>
            <person name="Kivenson V."/>
            <person name="Peng X."/>
            <person name="Tan Y."/>
            <person name="Valentine D.L."/>
            <person name="O'Malley M.A."/>
        </authorList>
    </citation>
    <scope>NUCLEOTIDE SEQUENCE [LARGE SCALE GENOMIC DNA]</scope>
    <source>
        <strain evidence="2 3">MC-15</strain>
    </source>
</reference>
<dbReference type="AlphaFoldDB" id="A0A2A2HSC3"/>
<dbReference type="Proteomes" id="UP000218164">
    <property type="component" value="Unassembled WGS sequence"/>
</dbReference>
<evidence type="ECO:0000313" key="2">
    <source>
        <dbReference type="EMBL" id="PAV12347.1"/>
    </source>
</evidence>
<keyword evidence="3" id="KW-1185">Reference proteome</keyword>
<dbReference type="InterPro" id="IPR036291">
    <property type="entry name" value="NAD(P)-bd_dom_sf"/>
</dbReference>
<organism evidence="2 3">
    <name type="scientific">Methanosarcina spelaei</name>
    <dbReference type="NCBI Taxonomy" id="1036679"/>
    <lineage>
        <taxon>Archaea</taxon>
        <taxon>Methanobacteriati</taxon>
        <taxon>Methanobacteriota</taxon>
        <taxon>Stenosarchaea group</taxon>
        <taxon>Methanomicrobia</taxon>
        <taxon>Methanosarcinales</taxon>
        <taxon>Methanosarcinaceae</taxon>
        <taxon>Methanosarcina</taxon>
    </lineage>
</organism>
<dbReference type="EMBL" id="LMVP01000277">
    <property type="protein sequence ID" value="PAV12347.1"/>
    <property type="molecule type" value="Genomic_DNA"/>
</dbReference>
<name>A0A2A2HSC3_9EURY</name>
<accession>A0A2A2HSC3</accession>
<evidence type="ECO:0000313" key="3">
    <source>
        <dbReference type="Proteomes" id="UP000218164"/>
    </source>
</evidence>
<sequence length="111" mass="11915">MPPEEQKMATVLGSMDPSGNDPVTEIEIMRAGNPAIIGSWLPGEEKMKGVMCGIDAVGYQARDRNDPSKEKPTQVLDDLIRLINPTGHLGVIGVYMANDPGATDEHAKKGE</sequence>
<evidence type="ECO:0000256" key="1">
    <source>
        <dbReference type="SAM" id="MobiDB-lite"/>
    </source>
</evidence>
<comment type="caution">
    <text evidence="2">The sequence shown here is derived from an EMBL/GenBank/DDBJ whole genome shotgun (WGS) entry which is preliminary data.</text>
</comment>
<dbReference type="SUPFAM" id="SSF51735">
    <property type="entry name" value="NAD(P)-binding Rossmann-fold domains"/>
    <property type="match status" value="1"/>
</dbReference>
<proteinExistence type="predicted"/>